<protein>
    <submittedName>
        <fullName evidence="4">Uncharacterized protein</fullName>
    </submittedName>
</protein>
<feature type="region of interest" description="Disordered" evidence="3">
    <location>
        <begin position="1"/>
        <end position="55"/>
    </location>
</feature>
<evidence type="ECO:0000313" key="4">
    <source>
        <dbReference type="EMBL" id="MEQ2170938.1"/>
    </source>
</evidence>
<organism evidence="4 5">
    <name type="scientific">Goodea atripinnis</name>
    <dbReference type="NCBI Taxonomy" id="208336"/>
    <lineage>
        <taxon>Eukaryota</taxon>
        <taxon>Metazoa</taxon>
        <taxon>Chordata</taxon>
        <taxon>Craniata</taxon>
        <taxon>Vertebrata</taxon>
        <taxon>Euteleostomi</taxon>
        <taxon>Actinopterygii</taxon>
        <taxon>Neopterygii</taxon>
        <taxon>Teleostei</taxon>
        <taxon>Neoteleostei</taxon>
        <taxon>Acanthomorphata</taxon>
        <taxon>Ovalentaria</taxon>
        <taxon>Atherinomorphae</taxon>
        <taxon>Cyprinodontiformes</taxon>
        <taxon>Goodeidae</taxon>
        <taxon>Goodea</taxon>
    </lineage>
</organism>
<keyword evidence="2" id="KW-0539">Nucleus</keyword>
<comment type="caution">
    <text evidence="4">The sequence shown here is derived from an EMBL/GenBank/DDBJ whole genome shotgun (WGS) entry which is preliminary data.</text>
</comment>
<dbReference type="InterPro" id="IPR012890">
    <property type="entry name" value="GCFC2-like"/>
</dbReference>
<sequence>AQPQAVFTVKEEVISKASSEQGEEEMEVESADEKDEEAKAQGGQQSKGRNIGTSFNTLSSLTTLKPGLNANMKRYEQIREDLAASESSIQQLEGSSNDNADRYKFLQEMRGYVGDLLECFSEKVRENLSAV</sequence>
<feature type="compositionally biased region" description="Acidic residues" evidence="3">
    <location>
        <begin position="21"/>
        <end position="35"/>
    </location>
</feature>
<reference evidence="4 5" key="1">
    <citation type="submission" date="2021-06" db="EMBL/GenBank/DDBJ databases">
        <authorList>
            <person name="Palmer J.M."/>
        </authorList>
    </citation>
    <scope>NUCLEOTIDE SEQUENCE [LARGE SCALE GENOMIC DNA]</scope>
    <source>
        <strain evidence="4 5">GA_2019</strain>
        <tissue evidence="4">Muscle</tissue>
    </source>
</reference>
<feature type="compositionally biased region" description="Polar residues" evidence="3">
    <location>
        <begin position="42"/>
        <end position="52"/>
    </location>
</feature>
<evidence type="ECO:0000256" key="1">
    <source>
        <dbReference type="ARBA" id="ARBA00004123"/>
    </source>
</evidence>
<feature type="non-terminal residue" evidence="4">
    <location>
        <position position="1"/>
    </location>
</feature>
<comment type="subcellular location">
    <subcellularLocation>
        <location evidence="1">Nucleus</location>
    </subcellularLocation>
</comment>
<accession>A0ABV0NK38</accession>
<evidence type="ECO:0000256" key="3">
    <source>
        <dbReference type="SAM" id="MobiDB-lite"/>
    </source>
</evidence>
<proteinExistence type="predicted"/>
<dbReference type="Proteomes" id="UP001476798">
    <property type="component" value="Unassembled WGS sequence"/>
</dbReference>
<dbReference type="EMBL" id="JAHRIO010040230">
    <property type="protein sequence ID" value="MEQ2170938.1"/>
    <property type="molecule type" value="Genomic_DNA"/>
</dbReference>
<dbReference type="PANTHER" id="PTHR12214:SF2">
    <property type="entry name" value="PAX3- AND PAX7-BINDING PROTEIN 1"/>
    <property type="match status" value="1"/>
</dbReference>
<dbReference type="PANTHER" id="PTHR12214">
    <property type="entry name" value="GC-RICH SEQUENCE DNA-BINDING FACTOR"/>
    <property type="match status" value="1"/>
</dbReference>
<gene>
    <name evidence="4" type="ORF">GOODEAATRI_005472</name>
</gene>
<name>A0ABV0NK38_9TELE</name>
<evidence type="ECO:0000256" key="2">
    <source>
        <dbReference type="ARBA" id="ARBA00023242"/>
    </source>
</evidence>
<keyword evidence="5" id="KW-1185">Reference proteome</keyword>
<evidence type="ECO:0000313" key="5">
    <source>
        <dbReference type="Proteomes" id="UP001476798"/>
    </source>
</evidence>